<name>A0A6B3N541_9CYAN</name>
<evidence type="ECO:0000259" key="5">
    <source>
        <dbReference type="PROSITE" id="PS50977"/>
    </source>
</evidence>
<dbReference type="Gene3D" id="1.10.357.10">
    <property type="entry name" value="Tetracycline Repressor, domain 2"/>
    <property type="match status" value="1"/>
</dbReference>
<dbReference type="Pfam" id="PF00440">
    <property type="entry name" value="TetR_N"/>
    <property type="match status" value="1"/>
</dbReference>
<dbReference type="EMBL" id="JAAHFQ010000041">
    <property type="protein sequence ID" value="NER26653.1"/>
    <property type="molecule type" value="Genomic_DNA"/>
</dbReference>
<organism evidence="6">
    <name type="scientific">Symploca sp. SIO1C4</name>
    <dbReference type="NCBI Taxonomy" id="2607765"/>
    <lineage>
        <taxon>Bacteria</taxon>
        <taxon>Bacillati</taxon>
        <taxon>Cyanobacteriota</taxon>
        <taxon>Cyanophyceae</taxon>
        <taxon>Coleofasciculales</taxon>
        <taxon>Coleofasciculaceae</taxon>
        <taxon>Symploca</taxon>
    </lineage>
</organism>
<feature type="DNA-binding region" description="H-T-H motif" evidence="4">
    <location>
        <begin position="33"/>
        <end position="52"/>
    </location>
</feature>
<evidence type="ECO:0000256" key="4">
    <source>
        <dbReference type="PROSITE-ProRule" id="PRU00335"/>
    </source>
</evidence>
<accession>A0A6B3N541</accession>
<keyword evidence="1" id="KW-0805">Transcription regulation</keyword>
<dbReference type="InterPro" id="IPR036271">
    <property type="entry name" value="Tet_transcr_reg_TetR-rel_C_sf"/>
</dbReference>
<comment type="caution">
    <text evidence="6">The sequence shown here is derived from an EMBL/GenBank/DDBJ whole genome shotgun (WGS) entry which is preliminary data.</text>
</comment>
<dbReference type="SUPFAM" id="SSF46689">
    <property type="entry name" value="Homeodomain-like"/>
    <property type="match status" value="1"/>
</dbReference>
<dbReference type="InterPro" id="IPR009057">
    <property type="entry name" value="Homeodomain-like_sf"/>
</dbReference>
<dbReference type="Pfam" id="PF13305">
    <property type="entry name" value="TetR_C_33"/>
    <property type="match status" value="1"/>
</dbReference>
<dbReference type="GO" id="GO:0003700">
    <property type="term" value="F:DNA-binding transcription factor activity"/>
    <property type="evidence" value="ECO:0007669"/>
    <property type="project" value="TreeGrafter"/>
</dbReference>
<proteinExistence type="predicted"/>
<dbReference type="InterPro" id="IPR050109">
    <property type="entry name" value="HTH-type_TetR-like_transc_reg"/>
</dbReference>
<evidence type="ECO:0000256" key="1">
    <source>
        <dbReference type="ARBA" id="ARBA00023015"/>
    </source>
</evidence>
<gene>
    <name evidence="6" type="ORF">F6J89_03230</name>
</gene>
<dbReference type="AlphaFoldDB" id="A0A6B3N541"/>
<dbReference type="PANTHER" id="PTHR30055">
    <property type="entry name" value="HTH-TYPE TRANSCRIPTIONAL REGULATOR RUTR"/>
    <property type="match status" value="1"/>
</dbReference>
<dbReference type="PANTHER" id="PTHR30055:SF220">
    <property type="entry name" value="TETR-FAMILY REGULATORY PROTEIN"/>
    <property type="match status" value="1"/>
</dbReference>
<sequence length="205" mass="22392">MTSKATYHHGDLRQALIAGAIALINQQDVSSLSLRGLARHIGVSHAAPYRHFSDKEALLAVVAEEGFLGLTQALTTAIEQKSQPLQRLEASGVAYIKYAIAHAAHYRVMFGTYKSDCTQYSSLEQASQEAFMVLENVIIEGQSQGVIKSGEPRQLAWVAWSLVHGLAMLLIDNQLPLVKTEDIEPISSFVTRTLIEGLTNKSSSK</sequence>
<dbReference type="PROSITE" id="PS50977">
    <property type="entry name" value="HTH_TETR_2"/>
    <property type="match status" value="1"/>
</dbReference>
<evidence type="ECO:0000256" key="3">
    <source>
        <dbReference type="ARBA" id="ARBA00023163"/>
    </source>
</evidence>
<evidence type="ECO:0000313" key="6">
    <source>
        <dbReference type="EMBL" id="NER26653.1"/>
    </source>
</evidence>
<keyword evidence="2 4" id="KW-0238">DNA-binding</keyword>
<dbReference type="InterPro" id="IPR025996">
    <property type="entry name" value="MT1864/Rv1816-like_C"/>
</dbReference>
<dbReference type="GO" id="GO:0000976">
    <property type="term" value="F:transcription cis-regulatory region binding"/>
    <property type="evidence" value="ECO:0007669"/>
    <property type="project" value="TreeGrafter"/>
</dbReference>
<protein>
    <submittedName>
        <fullName evidence="6">TetR/AcrR family transcriptional regulator</fullName>
    </submittedName>
</protein>
<feature type="domain" description="HTH tetR-type" evidence="5">
    <location>
        <begin position="10"/>
        <end position="70"/>
    </location>
</feature>
<dbReference type="SUPFAM" id="SSF48498">
    <property type="entry name" value="Tetracyclin repressor-like, C-terminal domain"/>
    <property type="match status" value="1"/>
</dbReference>
<reference evidence="6" key="1">
    <citation type="submission" date="2019-11" db="EMBL/GenBank/DDBJ databases">
        <title>Genomic insights into an expanded diversity of filamentous marine cyanobacteria reveals the extraordinary biosynthetic potential of Moorea and Okeania.</title>
        <authorList>
            <person name="Ferreira Leao T."/>
            <person name="Wang M."/>
            <person name="Moss N."/>
            <person name="Da Silva R."/>
            <person name="Sanders J."/>
            <person name="Nurk S."/>
            <person name="Gurevich A."/>
            <person name="Humphrey G."/>
            <person name="Reher R."/>
            <person name="Zhu Q."/>
            <person name="Belda-Ferre P."/>
            <person name="Glukhov E."/>
            <person name="Rex R."/>
            <person name="Dorrestein P.C."/>
            <person name="Knight R."/>
            <person name="Pevzner P."/>
            <person name="Gerwick W.H."/>
            <person name="Gerwick L."/>
        </authorList>
    </citation>
    <scope>NUCLEOTIDE SEQUENCE</scope>
    <source>
        <strain evidence="6">SIO1C4</strain>
    </source>
</reference>
<keyword evidence="3" id="KW-0804">Transcription</keyword>
<dbReference type="PRINTS" id="PR00455">
    <property type="entry name" value="HTHTETR"/>
</dbReference>
<dbReference type="InterPro" id="IPR001647">
    <property type="entry name" value="HTH_TetR"/>
</dbReference>
<evidence type="ECO:0000256" key="2">
    <source>
        <dbReference type="ARBA" id="ARBA00023125"/>
    </source>
</evidence>